<keyword evidence="1" id="KW-0812">Transmembrane</keyword>
<proteinExistence type="predicted"/>
<reference evidence="2" key="1">
    <citation type="journal article" date="2016" name="Sci. Rep.">
        <title>Molecular characterization of firefly nuptial gifts: a multi-omics approach sheds light on postcopulatory sexual selection.</title>
        <authorList>
            <person name="Al-Wathiqui N."/>
            <person name="Fallon T.R."/>
            <person name="South A."/>
            <person name="Weng J.K."/>
            <person name="Lewis S.M."/>
        </authorList>
    </citation>
    <scope>NUCLEOTIDE SEQUENCE</scope>
</reference>
<sequence>MSAAPESPFKTESISLIQHLYATASVTKVTVRWRDSLRQIMASCIAHCIVIAAGANMAFSAILIPQLRASKDIPITDSEASWIGMSVAKCISEVSQVSAAEKFLISLENC</sequence>
<accession>A0A1Y1N6M0</accession>
<dbReference type="EMBL" id="GEZM01013414">
    <property type="protein sequence ID" value="JAV92580.1"/>
    <property type="molecule type" value="Transcribed_RNA"/>
</dbReference>
<evidence type="ECO:0000313" key="2">
    <source>
        <dbReference type="EMBL" id="JAV92580.1"/>
    </source>
</evidence>
<name>A0A1Y1N6M0_PHOPY</name>
<organism evidence="2">
    <name type="scientific">Photinus pyralis</name>
    <name type="common">Common eastern firefly</name>
    <name type="synonym">Lampyris pyralis</name>
    <dbReference type="NCBI Taxonomy" id="7054"/>
    <lineage>
        <taxon>Eukaryota</taxon>
        <taxon>Metazoa</taxon>
        <taxon>Ecdysozoa</taxon>
        <taxon>Arthropoda</taxon>
        <taxon>Hexapoda</taxon>
        <taxon>Insecta</taxon>
        <taxon>Pterygota</taxon>
        <taxon>Neoptera</taxon>
        <taxon>Endopterygota</taxon>
        <taxon>Coleoptera</taxon>
        <taxon>Polyphaga</taxon>
        <taxon>Elateriformia</taxon>
        <taxon>Elateroidea</taxon>
        <taxon>Lampyridae</taxon>
        <taxon>Lampyrinae</taxon>
        <taxon>Photinus</taxon>
    </lineage>
</organism>
<keyword evidence="1" id="KW-0472">Membrane</keyword>
<protein>
    <submittedName>
        <fullName evidence="2">Uncharacterized protein</fullName>
    </submittedName>
</protein>
<keyword evidence="1" id="KW-1133">Transmembrane helix</keyword>
<feature type="transmembrane region" description="Helical" evidence="1">
    <location>
        <begin position="40"/>
        <end position="64"/>
    </location>
</feature>
<evidence type="ECO:0000256" key="1">
    <source>
        <dbReference type="SAM" id="Phobius"/>
    </source>
</evidence>
<dbReference type="AlphaFoldDB" id="A0A1Y1N6M0"/>